<dbReference type="GO" id="GO:0005634">
    <property type="term" value="C:nucleus"/>
    <property type="evidence" value="ECO:0007669"/>
    <property type="project" value="UniProtKB-SubCell"/>
</dbReference>
<protein>
    <submittedName>
        <fullName evidence="6">Uncharacterized protein</fullName>
    </submittedName>
</protein>
<accession>A0A315B6N0</accession>
<comment type="caution">
    <text evidence="6">The sequence shown here is derived from an EMBL/GenBank/DDBJ whole genome shotgun (WGS) entry which is preliminary data.</text>
</comment>
<dbReference type="PANTHER" id="PTHR31250:SF27">
    <property type="entry name" value="IQ DOMAIN-CONTAINING PROTEIN IQM5"/>
    <property type="match status" value="1"/>
</dbReference>
<dbReference type="EMBL" id="PJQY01000001">
    <property type="protein sequence ID" value="PQQ21996.1"/>
    <property type="molecule type" value="Genomic_DNA"/>
</dbReference>
<reference evidence="6 7" key="1">
    <citation type="submission" date="2018-02" db="EMBL/GenBank/DDBJ databases">
        <title>Draft genome of wild Prunus yedoensis var. nudiflora.</title>
        <authorList>
            <person name="Baek S."/>
            <person name="Kim J.-H."/>
            <person name="Choi K."/>
            <person name="Kim G.-B."/>
            <person name="Cho A."/>
            <person name="Jang H."/>
            <person name="Shin C.-H."/>
            <person name="Yu H.-J."/>
            <person name="Mun J.-H."/>
        </authorList>
    </citation>
    <scope>NUCLEOTIDE SEQUENCE [LARGE SCALE GENOMIC DNA]</scope>
    <source>
        <strain evidence="7">cv. Jeju island</strain>
        <tissue evidence="6">Leaf</tissue>
    </source>
</reference>
<evidence type="ECO:0000256" key="5">
    <source>
        <dbReference type="SAM" id="MobiDB-lite"/>
    </source>
</evidence>
<feature type="region of interest" description="Disordered" evidence="5">
    <location>
        <begin position="186"/>
        <end position="205"/>
    </location>
</feature>
<gene>
    <name evidence="6" type="ORF">Pyn_16510</name>
</gene>
<evidence type="ECO:0000256" key="3">
    <source>
        <dbReference type="ARBA" id="ARBA00022490"/>
    </source>
</evidence>
<evidence type="ECO:0000313" key="6">
    <source>
        <dbReference type="EMBL" id="PQQ21996.1"/>
    </source>
</evidence>
<organism evidence="6 7">
    <name type="scientific">Prunus yedoensis var. nudiflora</name>
    <dbReference type="NCBI Taxonomy" id="2094558"/>
    <lineage>
        <taxon>Eukaryota</taxon>
        <taxon>Viridiplantae</taxon>
        <taxon>Streptophyta</taxon>
        <taxon>Embryophyta</taxon>
        <taxon>Tracheophyta</taxon>
        <taxon>Spermatophyta</taxon>
        <taxon>Magnoliopsida</taxon>
        <taxon>eudicotyledons</taxon>
        <taxon>Gunneridae</taxon>
        <taxon>Pentapetalae</taxon>
        <taxon>rosids</taxon>
        <taxon>fabids</taxon>
        <taxon>Rosales</taxon>
        <taxon>Rosaceae</taxon>
        <taxon>Amygdaloideae</taxon>
        <taxon>Amygdaleae</taxon>
        <taxon>Prunus</taxon>
    </lineage>
</organism>
<keyword evidence="4" id="KW-0539">Nucleus</keyword>
<evidence type="ECO:0000256" key="1">
    <source>
        <dbReference type="ARBA" id="ARBA00004123"/>
    </source>
</evidence>
<proteinExistence type="predicted"/>
<evidence type="ECO:0000313" key="7">
    <source>
        <dbReference type="Proteomes" id="UP000250321"/>
    </source>
</evidence>
<dbReference type="STRING" id="2094558.A0A315B6N0"/>
<comment type="subcellular location">
    <subcellularLocation>
        <location evidence="2">Cytoplasm</location>
    </subcellularLocation>
    <subcellularLocation>
        <location evidence="1">Nucleus</location>
    </subcellularLocation>
</comment>
<keyword evidence="3" id="KW-0963">Cytoplasm</keyword>
<name>A0A315B6N0_PRUYE</name>
<evidence type="ECO:0000256" key="4">
    <source>
        <dbReference type="ARBA" id="ARBA00023242"/>
    </source>
</evidence>
<dbReference type="OrthoDB" id="913976at2759"/>
<dbReference type="PANTHER" id="PTHR31250">
    <property type="entry name" value="IQ DOMAIN-CONTAINING PROTEIN IQM3"/>
    <property type="match status" value="1"/>
</dbReference>
<dbReference type="Proteomes" id="UP000250321">
    <property type="component" value="Unassembled WGS sequence"/>
</dbReference>
<evidence type="ECO:0000256" key="2">
    <source>
        <dbReference type="ARBA" id="ARBA00004496"/>
    </source>
</evidence>
<sequence>MLRKLRFRNSVRVTAPDEALQIVLLWLTNYAQKCFSKDQKSQKLALPYWLEAKEREGYEVTVENGKLVHRQSGMLVDTAIWPYSDYYYLATEDNFKEFISFLQEHHVDLTHVEMFATDDENASIQIPDKLCLEPEMNKSMESNGEAPINYLSKCLSWKWATGVGPRIGCVREYPSELRFRALEHNHNQSQRSGSHLGLARSTSVN</sequence>
<dbReference type="InterPro" id="IPR044159">
    <property type="entry name" value="IQM"/>
</dbReference>
<dbReference type="AlphaFoldDB" id="A0A315B6N0"/>
<keyword evidence="7" id="KW-1185">Reference proteome</keyword>
<dbReference type="GO" id="GO:0005737">
    <property type="term" value="C:cytoplasm"/>
    <property type="evidence" value="ECO:0007669"/>
    <property type="project" value="UniProtKB-SubCell"/>
</dbReference>